<gene>
    <name evidence="8" type="ORF">BEU02_01440</name>
</gene>
<dbReference type="NCBIfam" id="TIGR01499">
    <property type="entry name" value="folC"/>
    <property type="match status" value="1"/>
</dbReference>
<keyword evidence="3" id="KW-0479">Metal-binding</keyword>
<evidence type="ECO:0000256" key="2">
    <source>
        <dbReference type="ARBA" id="ARBA00022598"/>
    </source>
</evidence>
<evidence type="ECO:0000259" key="7">
    <source>
        <dbReference type="Pfam" id="PF08245"/>
    </source>
</evidence>
<comment type="caution">
    <text evidence="8">The sequence shown here is derived from an EMBL/GenBank/DDBJ whole genome shotgun (WGS) entry which is preliminary data.</text>
</comment>
<dbReference type="GO" id="GO:0046872">
    <property type="term" value="F:metal ion binding"/>
    <property type="evidence" value="ECO:0007669"/>
    <property type="project" value="UniProtKB-KW"/>
</dbReference>
<comment type="similarity">
    <text evidence="1">Belongs to the folylpolyglutamate synthase family.</text>
</comment>
<sequence length="367" mass="41589">MIQKFDMYKKALNWLEALNQNNIVPGLERIQTLMKLLGDPQNELKTIIIGGTNAKGSTSYNLSKTLMQSTKKIGCFTSPHLHSVRERIKVNDENIDKEEFAKNLLKLKDLAEIHNIKITYFEILTALAYLYFRNKNVDYAIMEIGLGGEWDAVNVADAEIAILTTLGLDHTDYLGNSLIEIATTKAKIVRENSIVITGWDNKYHKYIPKSKELHEGKSVKEWIEICVQCLKLPIRPIISRIPGRRENHLNFTLDTAHNQQAINYLLNIDNNYQKIILGMLKDKDIESFVSELPKNCTVLACNLGSERSAKPEYISAICAKLNITCEQHESVAEAILSLNDEKTLITGSFYTVAEARAHFKLEGYSEL</sequence>
<proteinExistence type="inferred from homology"/>
<evidence type="ECO:0000256" key="1">
    <source>
        <dbReference type="ARBA" id="ARBA00008276"/>
    </source>
</evidence>
<dbReference type="InterPro" id="IPR036615">
    <property type="entry name" value="Mur_ligase_C_dom_sf"/>
</dbReference>
<dbReference type="PANTHER" id="PTHR11136:SF0">
    <property type="entry name" value="DIHYDROFOLATE SYNTHETASE-RELATED"/>
    <property type="match status" value="1"/>
</dbReference>
<dbReference type="Pfam" id="PF08245">
    <property type="entry name" value="Mur_ligase_M"/>
    <property type="match status" value="1"/>
</dbReference>
<name>A0A1J5TMZ4_9ARCH</name>
<evidence type="ECO:0000256" key="5">
    <source>
        <dbReference type="ARBA" id="ARBA00022840"/>
    </source>
</evidence>
<dbReference type="PANTHER" id="PTHR11136">
    <property type="entry name" value="FOLYLPOLYGLUTAMATE SYNTHASE-RELATED"/>
    <property type="match status" value="1"/>
</dbReference>
<dbReference type="SUPFAM" id="SSF53244">
    <property type="entry name" value="MurD-like peptide ligases, peptide-binding domain"/>
    <property type="match status" value="1"/>
</dbReference>
<dbReference type="GO" id="GO:0005524">
    <property type="term" value="F:ATP binding"/>
    <property type="evidence" value="ECO:0007669"/>
    <property type="project" value="UniProtKB-KW"/>
</dbReference>
<reference evidence="8 9" key="1">
    <citation type="submission" date="2016-08" db="EMBL/GenBank/DDBJ databases">
        <title>New Insights into Marine Group III Euryarchaeota, from dark to light.</title>
        <authorList>
            <person name="Haro-Moreno J.M."/>
            <person name="Rodriguez-Valera F."/>
            <person name="Lopez-Garcia P."/>
            <person name="Moreira D."/>
            <person name="Martin-Cuadrado A.B."/>
        </authorList>
    </citation>
    <scope>NUCLEOTIDE SEQUENCE [LARGE SCALE GENOMIC DNA]</scope>
    <source>
        <strain evidence="8">CG-Epi5</strain>
    </source>
</reference>
<dbReference type="AlphaFoldDB" id="A0A1J5TMZ4"/>
<evidence type="ECO:0000256" key="3">
    <source>
        <dbReference type="ARBA" id="ARBA00022723"/>
    </source>
</evidence>
<accession>A0A1J5TMZ4</accession>
<dbReference type="InterPro" id="IPR001645">
    <property type="entry name" value="Folylpolyglutamate_synth"/>
</dbReference>
<keyword evidence="2" id="KW-0436">Ligase</keyword>
<keyword evidence="4" id="KW-0547">Nucleotide-binding</keyword>
<organism evidence="8 9">
    <name type="scientific">Marine Group III euryarchaeote CG-Epi5</name>
    <dbReference type="NCBI Taxonomy" id="1888999"/>
    <lineage>
        <taxon>Archaea</taxon>
        <taxon>Methanobacteriati</taxon>
        <taxon>Thermoplasmatota</taxon>
        <taxon>Thermoplasmata</taxon>
        <taxon>Candidatus Thermoprofundales</taxon>
    </lineage>
</organism>
<dbReference type="EMBL" id="MIYW01000008">
    <property type="protein sequence ID" value="OIR22338.1"/>
    <property type="molecule type" value="Genomic_DNA"/>
</dbReference>
<dbReference type="GO" id="GO:0004326">
    <property type="term" value="F:tetrahydrofolylpolyglutamate synthase activity"/>
    <property type="evidence" value="ECO:0007669"/>
    <property type="project" value="InterPro"/>
</dbReference>
<evidence type="ECO:0000313" key="8">
    <source>
        <dbReference type="EMBL" id="OIR22338.1"/>
    </source>
</evidence>
<dbReference type="SUPFAM" id="SSF53623">
    <property type="entry name" value="MurD-like peptide ligases, catalytic domain"/>
    <property type="match status" value="1"/>
</dbReference>
<evidence type="ECO:0000313" key="9">
    <source>
        <dbReference type="Proteomes" id="UP000183686"/>
    </source>
</evidence>
<keyword evidence="6" id="KW-0460">Magnesium</keyword>
<dbReference type="InterPro" id="IPR036565">
    <property type="entry name" value="Mur-like_cat_sf"/>
</dbReference>
<protein>
    <recommendedName>
        <fullName evidence="7">Mur ligase central domain-containing protein</fullName>
    </recommendedName>
</protein>
<dbReference type="InterPro" id="IPR013221">
    <property type="entry name" value="Mur_ligase_cen"/>
</dbReference>
<dbReference type="GO" id="GO:0005737">
    <property type="term" value="C:cytoplasm"/>
    <property type="evidence" value="ECO:0007669"/>
    <property type="project" value="TreeGrafter"/>
</dbReference>
<dbReference type="Gene3D" id="3.40.1190.10">
    <property type="entry name" value="Mur-like, catalytic domain"/>
    <property type="match status" value="1"/>
</dbReference>
<dbReference type="Proteomes" id="UP000183686">
    <property type="component" value="Unassembled WGS sequence"/>
</dbReference>
<keyword evidence="5" id="KW-0067">ATP-binding</keyword>
<evidence type="ECO:0000256" key="4">
    <source>
        <dbReference type="ARBA" id="ARBA00022741"/>
    </source>
</evidence>
<dbReference type="Gene3D" id="3.90.190.20">
    <property type="entry name" value="Mur ligase, C-terminal domain"/>
    <property type="match status" value="1"/>
</dbReference>
<dbReference type="GO" id="GO:0008841">
    <property type="term" value="F:dihydrofolate synthase activity"/>
    <property type="evidence" value="ECO:0007669"/>
    <property type="project" value="TreeGrafter"/>
</dbReference>
<feature type="domain" description="Mur ligase central" evidence="7">
    <location>
        <begin position="89"/>
        <end position="211"/>
    </location>
</feature>
<evidence type="ECO:0000256" key="6">
    <source>
        <dbReference type="ARBA" id="ARBA00022842"/>
    </source>
</evidence>